<dbReference type="AlphaFoldDB" id="A0A4Z2IDR4"/>
<reference evidence="1 2" key="1">
    <citation type="submission" date="2019-03" db="EMBL/GenBank/DDBJ databases">
        <title>First draft genome of Liparis tanakae, snailfish: a comprehensive survey of snailfish specific genes.</title>
        <authorList>
            <person name="Kim W."/>
            <person name="Song I."/>
            <person name="Jeong J.-H."/>
            <person name="Kim D."/>
            <person name="Kim S."/>
            <person name="Ryu S."/>
            <person name="Song J.Y."/>
            <person name="Lee S.K."/>
        </authorList>
    </citation>
    <scope>NUCLEOTIDE SEQUENCE [LARGE SCALE GENOMIC DNA]</scope>
    <source>
        <tissue evidence="1">Muscle</tissue>
    </source>
</reference>
<gene>
    <name evidence="1" type="ORF">EYF80_014058</name>
</gene>
<evidence type="ECO:0000313" key="2">
    <source>
        <dbReference type="Proteomes" id="UP000314294"/>
    </source>
</evidence>
<evidence type="ECO:0000313" key="1">
    <source>
        <dbReference type="EMBL" id="TNN75695.1"/>
    </source>
</evidence>
<sequence>MKLSGEMRSLSKWCKAALPLRVLAACAPLQPDVFMCLRVRRGGVVGIWLLQASPTGSAVRRRGRRWREKR</sequence>
<proteinExistence type="predicted"/>
<keyword evidence="2" id="KW-1185">Reference proteome</keyword>
<protein>
    <submittedName>
        <fullName evidence="1">Uncharacterized protein</fullName>
    </submittedName>
</protein>
<accession>A0A4Z2IDR4</accession>
<comment type="caution">
    <text evidence="1">The sequence shown here is derived from an EMBL/GenBank/DDBJ whole genome shotgun (WGS) entry which is preliminary data.</text>
</comment>
<name>A0A4Z2IDR4_9TELE</name>
<dbReference type="EMBL" id="SRLO01000100">
    <property type="protein sequence ID" value="TNN75695.1"/>
    <property type="molecule type" value="Genomic_DNA"/>
</dbReference>
<dbReference type="Proteomes" id="UP000314294">
    <property type="component" value="Unassembled WGS sequence"/>
</dbReference>
<organism evidence="1 2">
    <name type="scientific">Liparis tanakae</name>
    <name type="common">Tanaka's snailfish</name>
    <dbReference type="NCBI Taxonomy" id="230148"/>
    <lineage>
        <taxon>Eukaryota</taxon>
        <taxon>Metazoa</taxon>
        <taxon>Chordata</taxon>
        <taxon>Craniata</taxon>
        <taxon>Vertebrata</taxon>
        <taxon>Euteleostomi</taxon>
        <taxon>Actinopterygii</taxon>
        <taxon>Neopterygii</taxon>
        <taxon>Teleostei</taxon>
        <taxon>Neoteleostei</taxon>
        <taxon>Acanthomorphata</taxon>
        <taxon>Eupercaria</taxon>
        <taxon>Perciformes</taxon>
        <taxon>Cottioidei</taxon>
        <taxon>Cottales</taxon>
        <taxon>Liparidae</taxon>
        <taxon>Liparis</taxon>
    </lineage>
</organism>